<evidence type="ECO:0000313" key="2">
    <source>
        <dbReference type="EMBL" id="KAK3535661.1"/>
    </source>
</evidence>
<dbReference type="Proteomes" id="UP001274896">
    <property type="component" value="Unassembled WGS sequence"/>
</dbReference>
<dbReference type="PANTHER" id="PTHR47773">
    <property type="entry name" value="SI:DKEY-9I5.2-RELATED"/>
    <property type="match status" value="1"/>
</dbReference>
<gene>
    <name evidence="2" type="ORF">QTP70_019738</name>
</gene>
<protein>
    <recommendedName>
        <fullName evidence="1">DUF6729 domain-containing protein</fullName>
    </recommendedName>
</protein>
<dbReference type="EMBL" id="JAUCMX010000009">
    <property type="protein sequence ID" value="KAK3535661.1"/>
    <property type="molecule type" value="Genomic_DNA"/>
</dbReference>
<comment type="caution">
    <text evidence="2">The sequence shown here is derived from an EMBL/GenBank/DDBJ whole genome shotgun (WGS) entry which is preliminary data.</text>
</comment>
<feature type="domain" description="DUF6729" evidence="1">
    <location>
        <begin position="1"/>
        <end position="95"/>
    </location>
</feature>
<dbReference type="AlphaFoldDB" id="A0AAE0QYD6"/>
<evidence type="ECO:0000313" key="3">
    <source>
        <dbReference type="Proteomes" id="UP001274896"/>
    </source>
</evidence>
<dbReference type="Pfam" id="PF20499">
    <property type="entry name" value="DUF6729"/>
    <property type="match status" value="1"/>
</dbReference>
<name>A0AAE0QYD6_9TELE</name>
<dbReference type="InterPro" id="IPR046616">
    <property type="entry name" value="DUF6729"/>
</dbReference>
<evidence type="ECO:0000259" key="1">
    <source>
        <dbReference type="Pfam" id="PF20499"/>
    </source>
</evidence>
<dbReference type="PANTHER" id="PTHR47773:SF1">
    <property type="entry name" value="C2H2-TYPE DOMAIN-CONTAINING PROTEIN"/>
    <property type="match status" value="1"/>
</dbReference>
<reference evidence="2" key="1">
    <citation type="submission" date="2023-06" db="EMBL/GenBank/DDBJ databases">
        <title>Male Hemibagrus guttatus genome.</title>
        <authorList>
            <person name="Bian C."/>
        </authorList>
    </citation>
    <scope>NUCLEOTIDE SEQUENCE</scope>
    <source>
        <strain evidence="2">Male_cb2023</strain>
        <tissue evidence="2">Muscle</tissue>
    </source>
</reference>
<keyword evidence="3" id="KW-1185">Reference proteome</keyword>
<accession>A0AAE0QYD6</accession>
<organism evidence="2 3">
    <name type="scientific">Hemibagrus guttatus</name>
    <dbReference type="NCBI Taxonomy" id="175788"/>
    <lineage>
        <taxon>Eukaryota</taxon>
        <taxon>Metazoa</taxon>
        <taxon>Chordata</taxon>
        <taxon>Craniata</taxon>
        <taxon>Vertebrata</taxon>
        <taxon>Euteleostomi</taxon>
        <taxon>Actinopterygii</taxon>
        <taxon>Neopterygii</taxon>
        <taxon>Teleostei</taxon>
        <taxon>Ostariophysi</taxon>
        <taxon>Siluriformes</taxon>
        <taxon>Bagridae</taxon>
        <taxon>Hemibagrus</taxon>
    </lineage>
</organism>
<proteinExistence type="predicted"/>
<sequence length="201" mass="22596">MWRYSLKCPRGDKCVGKGRNVHLYKSGYHHRVRHICDMSSWYTMLTEVLCSGPSIKAARSGEGSTVSRWLAWDPAILSQLSEAHRAMFPAVLTSRRTWRDFIHRQERLLNLHATKQPPTVTKTTSISSAELPPAPRQPAVLSPPDYPIMPTPSTAGTKVLKERTNITTPRSCSKSPSLLPPLVRKTLATSLLFCLFLYSRP</sequence>